<accession>A0ABP8PPZ9</accession>
<feature type="region of interest" description="Disordered" evidence="1">
    <location>
        <begin position="47"/>
        <end position="79"/>
    </location>
</feature>
<evidence type="ECO:0000256" key="1">
    <source>
        <dbReference type="SAM" id="MobiDB-lite"/>
    </source>
</evidence>
<sequence>MTRFKSGFGHVSPAASPERETCFGHARVTITGPLRLTMLAAQEEDFGSSTEIIDRTPTPLRAQQNRKKDAAADWSGAERPSFQRNDVLVPWQISADSAQRRTDRVTVNFGVRVSCSVSPTAAARARR</sequence>
<dbReference type="Proteomes" id="UP001500731">
    <property type="component" value="Unassembled WGS sequence"/>
</dbReference>
<name>A0ABP8PPZ9_9MICO</name>
<proteinExistence type="predicted"/>
<evidence type="ECO:0000313" key="3">
    <source>
        <dbReference type="Proteomes" id="UP001500731"/>
    </source>
</evidence>
<keyword evidence="3" id="KW-1185">Reference proteome</keyword>
<dbReference type="EMBL" id="BAABGP010000022">
    <property type="protein sequence ID" value="GAA4489494.1"/>
    <property type="molecule type" value="Genomic_DNA"/>
</dbReference>
<protein>
    <submittedName>
        <fullName evidence="2">Uncharacterized protein</fullName>
    </submittedName>
</protein>
<comment type="caution">
    <text evidence="2">The sequence shown here is derived from an EMBL/GenBank/DDBJ whole genome shotgun (WGS) entry which is preliminary data.</text>
</comment>
<reference evidence="3" key="1">
    <citation type="journal article" date="2019" name="Int. J. Syst. Evol. Microbiol.">
        <title>The Global Catalogue of Microorganisms (GCM) 10K type strain sequencing project: providing services to taxonomists for standard genome sequencing and annotation.</title>
        <authorList>
            <consortium name="The Broad Institute Genomics Platform"/>
            <consortium name="The Broad Institute Genome Sequencing Center for Infectious Disease"/>
            <person name="Wu L."/>
            <person name="Ma J."/>
        </authorList>
    </citation>
    <scope>NUCLEOTIDE SEQUENCE [LARGE SCALE GENOMIC DNA]</scope>
    <source>
        <strain evidence="3">JCM 17839</strain>
    </source>
</reference>
<organism evidence="2 3">
    <name type="scientific">Microbacterium panaciterrae</name>
    <dbReference type="NCBI Taxonomy" id="985759"/>
    <lineage>
        <taxon>Bacteria</taxon>
        <taxon>Bacillati</taxon>
        <taxon>Actinomycetota</taxon>
        <taxon>Actinomycetes</taxon>
        <taxon>Micrococcales</taxon>
        <taxon>Microbacteriaceae</taxon>
        <taxon>Microbacterium</taxon>
    </lineage>
</organism>
<evidence type="ECO:0000313" key="2">
    <source>
        <dbReference type="EMBL" id="GAA4489494.1"/>
    </source>
</evidence>
<gene>
    <name evidence="2" type="ORF">GCM10023171_30460</name>
</gene>